<keyword evidence="9" id="KW-1185">Reference proteome</keyword>
<comment type="similarity">
    <text evidence="2">Belongs to the cytochrome ubiquinol oxidase subunit 2 family.</text>
</comment>
<keyword evidence="6 7" id="KW-0472">Membrane</keyword>
<keyword evidence="4 7" id="KW-0812">Transmembrane</keyword>
<feature type="transmembrane region" description="Helical" evidence="7">
    <location>
        <begin position="80"/>
        <end position="97"/>
    </location>
</feature>
<dbReference type="GO" id="GO:0005886">
    <property type="term" value="C:plasma membrane"/>
    <property type="evidence" value="ECO:0007669"/>
    <property type="project" value="UniProtKB-SubCell"/>
</dbReference>
<evidence type="ECO:0000256" key="1">
    <source>
        <dbReference type="ARBA" id="ARBA00004651"/>
    </source>
</evidence>
<keyword evidence="5 7" id="KW-1133">Transmembrane helix</keyword>
<dbReference type="PANTHER" id="PTHR43141">
    <property type="entry name" value="CYTOCHROME BD2 SUBUNIT II"/>
    <property type="match status" value="1"/>
</dbReference>
<feature type="transmembrane region" description="Helical" evidence="7">
    <location>
        <begin position="6"/>
        <end position="35"/>
    </location>
</feature>
<dbReference type="GO" id="GO:0016682">
    <property type="term" value="F:oxidoreductase activity, acting on diphenols and related substances as donors, oxygen as acceptor"/>
    <property type="evidence" value="ECO:0007669"/>
    <property type="project" value="TreeGrafter"/>
</dbReference>
<dbReference type="GO" id="GO:0009055">
    <property type="term" value="F:electron transfer activity"/>
    <property type="evidence" value="ECO:0007669"/>
    <property type="project" value="TreeGrafter"/>
</dbReference>
<feature type="transmembrane region" description="Helical" evidence="7">
    <location>
        <begin position="190"/>
        <end position="214"/>
    </location>
</feature>
<comment type="caution">
    <text evidence="8">The sequence shown here is derived from an EMBL/GenBank/DDBJ whole genome shotgun (WGS) entry which is preliminary data.</text>
</comment>
<name>A0A3N6Q1L1_9BURK</name>
<dbReference type="EMBL" id="RQIS01000002">
    <property type="protein sequence ID" value="RQH08890.1"/>
    <property type="molecule type" value="Genomic_DNA"/>
</dbReference>
<dbReference type="OrthoDB" id="9776710at2"/>
<feature type="transmembrane region" description="Helical" evidence="7">
    <location>
        <begin position="257"/>
        <end position="278"/>
    </location>
</feature>
<evidence type="ECO:0000256" key="3">
    <source>
        <dbReference type="ARBA" id="ARBA00022475"/>
    </source>
</evidence>
<dbReference type="Proteomes" id="UP000272778">
    <property type="component" value="Unassembled WGS sequence"/>
</dbReference>
<evidence type="ECO:0000313" key="9">
    <source>
        <dbReference type="Proteomes" id="UP000272778"/>
    </source>
</evidence>
<feature type="transmembrane region" description="Helical" evidence="7">
    <location>
        <begin position="158"/>
        <end position="178"/>
    </location>
</feature>
<keyword evidence="3" id="KW-1003">Cell membrane</keyword>
<feature type="transmembrane region" description="Helical" evidence="7">
    <location>
        <begin position="226"/>
        <end position="245"/>
    </location>
</feature>
<evidence type="ECO:0000256" key="4">
    <source>
        <dbReference type="ARBA" id="ARBA00022692"/>
    </source>
</evidence>
<dbReference type="GO" id="GO:0019646">
    <property type="term" value="P:aerobic electron transport chain"/>
    <property type="evidence" value="ECO:0007669"/>
    <property type="project" value="TreeGrafter"/>
</dbReference>
<evidence type="ECO:0000256" key="5">
    <source>
        <dbReference type="ARBA" id="ARBA00022989"/>
    </source>
</evidence>
<dbReference type="PANTHER" id="PTHR43141:SF4">
    <property type="entry name" value="CYTOCHROME BD2 SUBUNIT II"/>
    <property type="match status" value="1"/>
</dbReference>
<feature type="transmembrane region" description="Helical" evidence="7">
    <location>
        <begin position="298"/>
        <end position="316"/>
    </location>
</feature>
<evidence type="ECO:0000256" key="7">
    <source>
        <dbReference type="SAM" id="Phobius"/>
    </source>
</evidence>
<dbReference type="Pfam" id="PF02322">
    <property type="entry name" value="Cyt_bd_oxida_II"/>
    <property type="match status" value="1"/>
</dbReference>
<dbReference type="AlphaFoldDB" id="A0A3N6Q1L1"/>
<organism evidence="8 9">
    <name type="scientific">Paraburkholderia dinghuensis</name>
    <dbReference type="NCBI Taxonomy" id="2305225"/>
    <lineage>
        <taxon>Bacteria</taxon>
        <taxon>Pseudomonadati</taxon>
        <taxon>Pseudomonadota</taxon>
        <taxon>Betaproteobacteria</taxon>
        <taxon>Burkholderiales</taxon>
        <taxon>Burkholderiaceae</taxon>
        <taxon>Paraburkholderia</taxon>
    </lineage>
</organism>
<dbReference type="GO" id="GO:0070069">
    <property type="term" value="C:cytochrome complex"/>
    <property type="evidence" value="ECO:0007669"/>
    <property type="project" value="TreeGrafter"/>
</dbReference>
<feature type="transmembrane region" description="Helical" evidence="7">
    <location>
        <begin position="56"/>
        <end position="74"/>
    </location>
</feature>
<reference evidence="8 9" key="1">
    <citation type="submission" date="2018-11" db="EMBL/GenBank/DDBJ databases">
        <title>Paraburkholderia sp. DHOA04, isolated from soil.</title>
        <authorList>
            <person name="Gao Z.-H."/>
            <person name="Qiu L.-H."/>
            <person name="Fu J.-C."/>
        </authorList>
    </citation>
    <scope>NUCLEOTIDE SEQUENCE [LARGE SCALE GENOMIC DNA]</scope>
    <source>
        <strain evidence="8 9">DHOA04</strain>
    </source>
</reference>
<evidence type="ECO:0000256" key="6">
    <source>
        <dbReference type="ARBA" id="ARBA00023136"/>
    </source>
</evidence>
<proteinExistence type="inferred from homology"/>
<gene>
    <name evidence="8" type="ORF">D1Y85_03145</name>
</gene>
<dbReference type="InterPro" id="IPR003317">
    <property type="entry name" value="Cyt-d_oxidase_su2"/>
</dbReference>
<evidence type="ECO:0000256" key="2">
    <source>
        <dbReference type="ARBA" id="ARBA00007543"/>
    </source>
</evidence>
<evidence type="ECO:0000313" key="8">
    <source>
        <dbReference type="EMBL" id="RQH08890.1"/>
    </source>
</evidence>
<sequence length="334" mass="36551">MDVTVIWAAIIALGVFTYVVLDGFHLGIGIVFPFFRDEHDRDRMTNTVAPVWNGNKAWLVPGGAALFAVLPVLYSPLLSTLYLPLAFMLACLILRGVSIRNRAKADRTKPLWDRAFTGGSAGAAFFQGIALGAFVQGISVDTGTHASIATGWLTPFNLFAGFGVVATYALLGSCWLFARTDANLQRRLHRLIWPLTMVLLGFVVLVSVWTPLAHASIATRWFDARLFLRLTPVPLLVLVCGYWMHRAIRARHRSTPFFAALGLVALGYLGILVSVWPYATAHSVTLRHTAVPHSSEMFALSGALVMLPVVMSYTTLGCRALRGKVRHGGTGRYL</sequence>
<dbReference type="RefSeq" id="WP_124149589.1">
    <property type="nucleotide sequence ID" value="NZ_RQIS01000002.1"/>
</dbReference>
<comment type="subcellular location">
    <subcellularLocation>
        <location evidence="1">Cell membrane</location>
        <topology evidence="1">Multi-pass membrane protein</topology>
    </subcellularLocation>
</comment>
<accession>A0A3N6Q1L1</accession>
<feature type="transmembrane region" description="Helical" evidence="7">
    <location>
        <begin position="118"/>
        <end position="138"/>
    </location>
</feature>
<protein>
    <submittedName>
        <fullName evidence="8">Cytochrome d ubiquinol oxidase subunit II</fullName>
    </submittedName>
</protein>